<dbReference type="Proteomes" id="UP000256913">
    <property type="component" value="Unassembled WGS sequence"/>
</dbReference>
<dbReference type="EMBL" id="QUMQ01000001">
    <property type="protein sequence ID" value="REG00018.1"/>
    <property type="molecule type" value="Genomic_DNA"/>
</dbReference>
<dbReference type="PANTHER" id="PTHR43730">
    <property type="entry name" value="BETA-MANNOSIDASE"/>
    <property type="match status" value="1"/>
</dbReference>
<comment type="catalytic activity">
    <reaction evidence="1">
        <text>Hydrolysis of terminal, non-reducing beta-D-mannose residues in beta-D-mannosides.</text>
        <dbReference type="EC" id="3.2.1.25"/>
    </reaction>
</comment>
<dbReference type="Pfam" id="PF00703">
    <property type="entry name" value="Glyco_hydro_2"/>
    <property type="match status" value="1"/>
</dbReference>
<protein>
    <recommendedName>
        <fullName evidence="3">beta-mannosidase</fullName>
        <ecNumber evidence="3">3.2.1.25</ecNumber>
    </recommendedName>
</protein>
<dbReference type="Gene3D" id="3.20.20.80">
    <property type="entry name" value="Glycosidases"/>
    <property type="match status" value="1"/>
</dbReference>
<dbReference type="InterPro" id="IPR036156">
    <property type="entry name" value="Beta-gal/glucu_dom_sf"/>
</dbReference>
<keyword evidence="5" id="KW-0326">Glycosidase</keyword>
<evidence type="ECO:0000256" key="1">
    <source>
        <dbReference type="ARBA" id="ARBA00000829"/>
    </source>
</evidence>
<evidence type="ECO:0000259" key="7">
    <source>
        <dbReference type="Pfam" id="PF22666"/>
    </source>
</evidence>
<dbReference type="SUPFAM" id="SSF49303">
    <property type="entry name" value="beta-Galactosidase/glucuronidase domain"/>
    <property type="match status" value="2"/>
</dbReference>
<dbReference type="InterPro" id="IPR008979">
    <property type="entry name" value="Galactose-bd-like_sf"/>
</dbReference>
<accession>A0A3D9ZS90</accession>
<dbReference type="GO" id="GO:0005975">
    <property type="term" value="P:carbohydrate metabolic process"/>
    <property type="evidence" value="ECO:0007669"/>
    <property type="project" value="InterPro"/>
</dbReference>
<dbReference type="GO" id="GO:0006516">
    <property type="term" value="P:glycoprotein catabolic process"/>
    <property type="evidence" value="ECO:0007669"/>
    <property type="project" value="TreeGrafter"/>
</dbReference>
<evidence type="ECO:0000256" key="4">
    <source>
        <dbReference type="ARBA" id="ARBA00022801"/>
    </source>
</evidence>
<comment type="similarity">
    <text evidence="2">Belongs to the glycosyl hydrolase 2 family.</text>
</comment>
<sequence>MMRLLDGTWTLHAGAGPVPAELADDLRAGVPATVPGVVHTDLLAAGLIPDPFDATNEPALTWIGWTDWEYRRSFTFDPGEHDRHDLVAEGLDTVATIWLNDVEVARTANHHRTYRFDVGDVLRAGVNELRIVFASAARTAREAAAVLGPRPLVDRAHPFNAIRKPAYHFGWDWGPEIVTAGIWRSIAVESWSAARIAVLRPLTSYTATEGCGLDLHVEVETAGATDLTVRVRVGGAAGTAAVSGDRAHLTLAVPDAAPWWPRGHGDQPLYDVELELVADGTVLDRRSARVGFRSVTLDTTPDEVGNPFRLAVNGSDVYVRGVNWIPNSSYLPSITAADLDRALDDAVEANVNLLRVWGGGVYESEDFYAACDTKGLLVWQDFLLACAAYAEEEPLAGEVEAEAREAVARLAGHASLALFNGGNENLWGYASWGWRAQLRGATWGDGYYTELFPRIVAELAPGTPYSPGSPSSIDPYLHPNDESNGTMHIWDVWNTDDYTVYANHRPRFVAEFGFQGPPAISTLRAVVHDSPASPHGPQMLVHQKAVDGNGKLERGLGDHLLIPAEFVDWHWATQLNQARAIRFGITHFRSLFPLNTGAVLWQLNDCWPVVSWSAVDSRGIRKPLWHALRAVFADRFASVRPAALTVHNDHAEAWRTAAHAVRMTLDGKPLASCAAELSVPPRGAATVALAADVFAPDDPAGEFVVVTLGTGERAFWYFVEDPVLDLAADAVEASVRPAAGGYAVVVRAGALVKDLTLLVDHLHPDARVDDGMVTLLPGEEVTFRVSTPEPLDVAALITHPVLRSANDLVG</sequence>
<dbReference type="InterPro" id="IPR013783">
    <property type="entry name" value="Ig-like_fold"/>
</dbReference>
<comment type="caution">
    <text evidence="8">The sequence shown here is derived from an EMBL/GenBank/DDBJ whole genome shotgun (WGS) entry which is preliminary data.</text>
</comment>
<dbReference type="PANTHER" id="PTHR43730:SF1">
    <property type="entry name" value="BETA-MANNOSIDASE"/>
    <property type="match status" value="1"/>
</dbReference>
<dbReference type="GO" id="GO:0004567">
    <property type="term" value="F:beta-mannosidase activity"/>
    <property type="evidence" value="ECO:0007669"/>
    <property type="project" value="UniProtKB-EC"/>
</dbReference>
<dbReference type="FunFam" id="3.20.20.80:FF:000050">
    <property type="entry name" value="Beta-mannosidase B"/>
    <property type="match status" value="1"/>
</dbReference>
<organism evidence="8 9">
    <name type="scientific">Asanoa ferruginea</name>
    <dbReference type="NCBI Taxonomy" id="53367"/>
    <lineage>
        <taxon>Bacteria</taxon>
        <taxon>Bacillati</taxon>
        <taxon>Actinomycetota</taxon>
        <taxon>Actinomycetes</taxon>
        <taxon>Micromonosporales</taxon>
        <taxon>Micromonosporaceae</taxon>
        <taxon>Asanoa</taxon>
    </lineage>
</organism>
<feature type="domain" description="Glycoside hydrolase family 2 immunoglobulin-like beta-sandwich" evidence="6">
    <location>
        <begin position="215"/>
        <end position="293"/>
    </location>
</feature>
<dbReference type="Gene3D" id="2.60.40.10">
    <property type="entry name" value="Immunoglobulins"/>
    <property type="match status" value="1"/>
</dbReference>
<feature type="domain" description="Beta-mannosidase-like galactose-binding" evidence="7">
    <location>
        <begin position="29"/>
        <end position="184"/>
    </location>
</feature>
<dbReference type="SUPFAM" id="SSF51445">
    <property type="entry name" value="(Trans)glycosidases"/>
    <property type="match status" value="1"/>
</dbReference>
<evidence type="ECO:0000259" key="6">
    <source>
        <dbReference type="Pfam" id="PF00703"/>
    </source>
</evidence>
<proteinExistence type="inferred from homology"/>
<evidence type="ECO:0000256" key="2">
    <source>
        <dbReference type="ARBA" id="ARBA00007401"/>
    </source>
</evidence>
<dbReference type="InterPro" id="IPR017853">
    <property type="entry name" value="GH"/>
</dbReference>
<name>A0A3D9ZS90_9ACTN</name>
<dbReference type="EC" id="3.2.1.25" evidence="3"/>
<dbReference type="Gene3D" id="2.60.120.260">
    <property type="entry name" value="Galactose-binding domain-like"/>
    <property type="match status" value="1"/>
</dbReference>
<gene>
    <name evidence="8" type="ORF">DFJ67_6064</name>
</gene>
<dbReference type="RefSeq" id="WP_116071247.1">
    <property type="nucleotide sequence ID" value="NZ_BONB01000056.1"/>
</dbReference>
<evidence type="ECO:0000256" key="3">
    <source>
        <dbReference type="ARBA" id="ARBA00012754"/>
    </source>
</evidence>
<dbReference type="SUPFAM" id="SSF49785">
    <property type="entry name" value="Galactose-binding domain-like"/>
    <property type="match status" value="1"/>
</dbReference>
<keyword evidence="9" id="KW-1185">Reference proteome</keyword>
<keyword evidence="4" id="KW-0378">Hydrolase</keyword>
<evidence type="ECO:0000313" key="9">
    <source>
        <dbReference type="Proteomes" id="UP000256913"/>
    </source>
</evidence>
<dbReference type="InterPro" id="IPR054593">
    <property type="entry name" value="Beta-mannosidase-like_N2"/>
</dbReference>
<dbReference type="Pfam" id="PF22666">
    <property type="entry name" value="Glyco_hydro_2_N2"/>
    <property type="match status" value="1"/>
</dbReference>
<reference evidence="8 9" key="1">
    <citation type="submission" date="2018-08" db="EMBL/GenBank/DDBJ databases">
        <title>Sequencing the genomes of 1000 actinobacteria strains.</title>
        <authorList>
            <person name="Klenk H.-P."/>
        </authorList>
    </citation>
    <scope>NUCLEOTIDE SEQUENCE [LARGE SCALE GENOMIC DNA]</scope>
    <source>
        <strain evidence="8 9">DSM 44099</strain>
    </source>
</reference>
<evidence type="ECO:0000313" key="8">
    <source>
        <dbReference type="EMBL" id="REG00018.1"/>
    </source>
</evidence>
<dbReference type="InterPro" id="IPR006102">
    <property type="entry name" value="Ig-like_GH2"/>
</dbReference>
<evidence type="ECO:0000256" key="5">
    <source>
        <dbReference type="ARBA" id="ARBA00023295"/>
    </source>
</evidence>
<dbReference type="InterPro" id="IPR050887">
    <property type="entry name" value="Beta-mannosidase_GH2"/>
</dbReference>
<dbReference type="AlphaFoldDB" id="A0A3D9ZS90"/>
<dbReference type="OrthoDB" id="9758603at2"/>